<evidence type="ECO:0000313" key="2">
    <source>
        <dbReference type="Proteomes" id="UP001054252"/>
    </source>
</evidence>
<evidence type="ECO:0000313" key="1">
    <source>
        <dbReference type="EMBL" id="GKV42176.1"/>
    </source>
</evidence>
<accession>A0AAV5LZV7</accession>
<reference evidence="1 2" key="1">
    <citation type="journal article" date="2021" name="Commun. Biol.">
        <title>The genome of Shorea leprosula (Dipterocarpaceae) highlights the ecological relevance of drought in aseasonal tropical rainforests.</title>
        <authorList>
            <person name="Ng K.K.S."/>
            <person name="Kobayashi M.J."/>
            <person name="Fawcett J.A."/>
            <person name="Hatakeyama M."/>
            <person name="Paape T."/>
            <person name="Ng C.H."/>
            <person name="Ang C.C."/>
            <person name="Tnah L.H."/>
            <person name="Lee C.T."/>
            <person name="Nishiyama T."/>
            <person name="Sese J."/>
            <person name="O'Brien M.J."/>
            <person name="Copetti D."/>
            <person name="Mohd Noor M.I."/>
            <person name="Ong R.C."/>
            <person name="Putra M."/>
            <person name="Sireger I.Z."/>
            <person name="Indrioko S."/>
            <person name="Kosugi Y."/>
            <person name="Izuno A."/>
            <person name="Isagi Y."/>
            <person name="Lee S.L."/>
            <person name="Shimizu K.K."/>
        </authorList>
    </citation>
    <scope>NUCLEOTIDE SEQUENCE [LARGE SCALE GENOMIC DNA]</scope>
    <source>
        <strain evidence="1">214</strain>
    </source>
</reference>
<protein>
    <submittedName>
        <fullName evidence="1">Uncharacterized protein</fullName>
    </submittedName>
</protein>
<name>A0AAV5LZV7_9ROSI</name>
<keyword evidence="2" id="KW-1185">Reference proteome</keyword>
<comment type="caution">
    <text evidence="1">The sequence shown here is derived from an EMBL/GenBank/DDBJ whole genome shotgun (WGS) entry which is preliminary data.</text>
</comment>
<dbReference type="Proteomes" id="UP001054252">
    <property type="component" value="Unassembled WGS sequence"/>
</dbReference>
<proteinExistence type="predicted"/>
<dbReference type="AlphaFoldDB" id="A0AAV5LZV7"/>
<gene>
    <name evidence="1" type="ORF">SLEP1_g49613</name>
</gene>
<organism evidence="1 2">
    <name type="scientific">Rubroshorea leprosula</name>
    <dbReference type="NCBI Taxonomy" id="152421"/>
    <lineage>
        <taxon>Eukaryota</taxon>
        <taxon>Viridiplantae</taxon>
        <taxon>Streptophyta</taxon>
        <taxon>Embryophyta</taxon>
        <taxon>Tracheophyta</taxon>
        <taxon>Spermatophyta</taxon>
        <taxon>Magnoliopsida</taxon>
        <taxon>eudicotyledons</taxon>
        <taxon>Gunneridae</taxon>
        <taxon>Pentapetalae</taxon>
        <taxon>rosids</taxon>
        <taxon>malvids</taxon>
        <taxon>Malvales</taxon>
        <taxon>Dipterocarpaceae</taxon>
        <taxon>Rubroshorea</taxon>
    </lineage>
</organism>
<sequence>MELVCSLLRRPLAVCRTDGRELLVGNPRSGGPCPDLVPTCTASPPQRPGDLVRTSSMSRLKGVPLLDRSARGFCTHLVL</sequence>
<dbReference type="EMBL" id="BPVZ01000156">
    <property type="protein sequence ID" value="GKV42176.1"/>
    <property type="molecule type" value="Genomic_DNA"/>
</dbReference>